<name>A0A6A6CJ91_ZASCE</name>
<evidence type="ECO:0000313" key="2">
    <source>
        <dbReference type="EMBL" id="KAF2167297.1"/>
    </source>
</evidence>
<feature type="compositionally biased region" description="Basic and acidic residues" evidence="1">
    <location>
        <begin position="230"/>
        <end position="240"/>
    </location>
</feature>
<evidence type="ECO:0008006" key="4">
    <source>
        <dbReference type="Google" id="ProtNLM"/>
    </source>
</evidence>
<feature type="compositionally biased region" description="Low complexity" evidence="1">
    <location>
        <begin position="261"/>
        <end position="270"/>
    </location>
</feature>
<dbReference type="OrthoDB" id="1022638at2759"/>
<gene>
    <name evidence="2" type="ORF">M409DRAFT_22724</name>
</gene>
<keyword evidence="3" id="KW-1185">Reference proteome</keyword>
<feature type="compositionally biased region" description="Polar residues" evidence="1">
    <location>
        <begin position="245"/>
        <end position="260"/>
    </location>
</feature>
<sequence length="494" mass="55846">MSSSSATMEDTSDASKRKSGMTDLESESDDRPRKKMMLDFERPLKIVVRDPSNGGDQLFLVPANIALARSAFIRQERCQGSTTVFIKSEIPHLVKAYLHLICTDQVVLHSDEQDVGYWERCQITIRLYLLAQTLGDSISTNLIIDRLAELLDSEGLLLQLVPFIYERTKAGSSLRRILVDYVVETMAADRFVPKLSTEWPPEFLFDVAVEMAKRRDVQGLRVEKIKDGAVEEEREAEASRKASRQQESAKTSQYVNRTQEGQAARGSQARSRAEDIARGSQRGNSGRTKDTGEKAKESVESEQTTPREEVKEPAEHEKTEMETHAEKLIEIRRSKKFQDPPGHVVTIEDTAPVILWSYLRLVIKGGILLDENEVSLNDEERWTRLVKLYIFAYKMADSVSVNAIIDKIIEMLERGLPSFGATRLAHENEANAANLCKLFVSYFATGVDPAAFKKMRESFRKADLVDFLFDVAAALKEGRKHWLAHGAADYHQQF</sequence>
<protein>
    <recommendedName>
        <fullName evidence="4">BTB domain-containing protein</fullName>
    </recommendedName>
</protein>
<dbReference type="EMBL" id="ML993594">
    <property type="protein sequence ID" value="KAF2167297.1"/>
    <property type="molecule type" value="Genomic_DNA"/>
</dbReference>
<dbReference type="Proteomes" id="UP000799537">
    <property type="component" value="Unassembled WGS sequence"/>
</dbReference>
<dbReference type="AlphaFoldDB" id="A0A6A6CJ91"/>
<feature type="region of interest" description="Disordered" evidence="1">
    <location>
        <begin position="230"/>
        <end position="322"/>
    </location>
</feature>
<feature type="region of interest" description="Disordered" evidence="1">
    <location>
        <begin position="1"/>
        <end position="35"/>
    </location>
</feature>
<evidence type="ECO:0000256" key="1">
    <source>
        <dbReference type="SAM" id="MobiDB-lite"/>
    </source>
</evidence>
<dbReference type="GeneID" id="54559740"/>
<evidence type="ECO:0000313" key="3">
    <source>
        <dbReference type="Proteomes" id="UP000799537"/>
    </source>
</evidence>
<reference evidence="2" key="1">
    <citation type="journal article" date="2020" name="Stud. Mycol.">
        <title>101 Dothideomycetes genomes: a test case for predicting lifestyles and emergence of pathogens.</title>
        <authorList>
            <person name="Haridas S."/>
            <person name="Albert R."/>
            <person name="Binder M."/>
            <person name="Bloem J."/>
            <person name="Labutti K."/>
            <person name="Salamov A."/>
            <person name="Andreopoulos B."/>
            <person name="Baker S."/>
            <person name="Barry K."/>
            <person name="Bills G."/>
            <person name="Bluhm B."/>
            <person name="Cannon C."/>
            <person name="Castanera R."/>
            <person name="Culley D."/>
            <person name="Daum C."/>
            <person name="Ezra D."/>
            <person name="Gonzalez J."/>
            <person name="Henrissat B."/>
            <person name="Kuo A."/>
            <person name="Liang C."/>
            <person name="Lipzen A."/>
            <person name="Lutzoni F."/>
            <person name="Magnuson J."/>
            <person name="Mondo S."/>
            <person name="Nolan M."/>
            <person name="Ohm R."/>
            <person name="Pangilinan J."/>
            <person name="Park H.-J."/>
            <person name="Ramirez L."/>
            <person name="Alfaro M."/>
            <person name="Sun H."/>
            <person name="Tritt A."/>
            <person name="Yoshinaga Y."/>
            <person name="Zwiers L.-H."/>
            <person name="Turgeon B."/>
            <person name="Goodwin S."/>
            <person name="Spatafora J."/>
            <person name="Crous P."/>
            <person name="Grigoriev I."/>
        </authorList>
    </citation>
    <scope>NUCLEOTIDE SEQUENCE</scope>
    <source>
        <strain evidence="2">ATCC 36951</strain>
    </source>
</reference>
<dbReference type="RefSeq" id="XP_033668186.1">
    <property type="nucleotide sequence ID" value="XM_033806468.1"/>
</dbReference>
<accession>A0A6A6CJ91</accession>
<proteinExistence type="predicted"/>
<feature type="compositionally biased region" description="Basic and acidic residues" evidence="1">
    <location>
        <begin position="287"/>
        <end position="322"/>
    </location>
</feature>
<organism evidence="2 3">
    <name type="scientific">Zasmidium cellare ATCC 36951</name>
    <dbReference type="NCBI Taxonomy" id="1080233"/>
    <lineage>
        <taxon>Eukaryota</taxon>
        <taxon>Fungi</taxon>
        <taxon>Dikarya</taxon>
        <taxon>Ascomycota</taxon>
        <taxon>Pezizomycotina</taxon>
        <taxon>Dothideomycetes</taxon>
        <taxon>Dothideomycetidae</taxon>
        <taxon>Mycosphaerellales</taxon>
        <taxon>Mycosphaerellaceae</taxon>
        <taxon>Zasmidium</taxon>
    </lineage>
</organism>